<evidence type="ECO:0000313" key="2">
    <source>
        <dbReference type="EMBL" id="TDW96794.1"/>
    </source>
</evidence>
<dbReference type="Proteomes" id="UP000294498">
    <property type="component" value="Unassembled WGS sequence"/>
</dbReference>
<name>A0A4R8DHR1_9BACT</name>
<dbReference type="OrthoDB" id="1079449at2"/>
<dbReference type="EMBL" id="SODV01000002">
    <property type="protein sequence ID" value="TDW96794.1"/>
    <property type="molecule type" value="Genomic_DNA"/>
</dbReference>
<comment type="caution">
    <text evidence="2">The sequence shown here is derived from an EMBL/GenBank/DDBJ whole genome shotgun (WGS) entry which is preliminary data.</text>
</comment>
<keyword evidence="1" id="KW-0812">Transmembrane</keyword>
<sequence length="169" mass="19420">MTQTFQIPYNRWLIGFLTFFWAAAAIVCAFYWKKEGGGWPFPVITLFLLVILYYLVRRLLWPAVQGEPALELTPEGLQDNIKGVRITWGNIEGFALIHVGRGSNYIRVDLTDNQEFLDQVKNPVRSWLYRLRQNMTGSPFVIPTTLLQGGDRSIVGALEAYKKEMHDHS</sequence>
<protein>
    <recommendedName>
        <fullName evidence="4">PH (Pleckstrin Homology) domain-containing protein</fullName>
    </recommendedName>
</protein>
<organism evidence="2 3">
    <name type="scientific">Dinghuibacter silviterrae</name>
    <dbReference type="NCBI Taxonomy" id="1539049"/>
    <lineage>
        <taxon>Bacteria</taxon>
        <taxon>Pseudomonadati</taxon>
        <taxon>Bacteroidota</taxon>
        <taxon>Chitinophagia</taxon>
        <taxon>Chitinophagales</taxon>
        <taxon>Chitinophagaceae</taxon>
        <taxon>Dinghuibacter</taxon>
    </lineage>
</organism>
<evidence type="ECO:0000313" key="3">
    <source>
        <dbReference type="Proteomes" id="UP000294498"/>
    </source>
</evidence>
<proteinExistence type="predicted"/>
<dbReference type="RefSeq" id="WP_133997864.1">
    <property type="nucleotide sequence ID" value="NZ_SODV01000002.1"/>
</dbReference>
<keyword evidence="3" id="KW-1185">Reference proteome</keyword>
<feature type="transmembrane region" description="Helical" evidence="1">
    <location>
        <begin position="12"/>
        <end position="32"/>
    </location>
</feature>
<accession>A0A4R8DHR1</accession>
<dbReference type="InterPro" id="IPR048136">
    <property type="entry name" value="STM3941-like"/>
</dbReference>
<evidence type="ECO:0000256" key="1">
    <source>
        <dbReference type="SAM" id="Phobius"/>
    </source>
</evidence>
<keyword evidence="1" id="KW-1133">Transmembrane helix</keyword>
<dbReference type="NCBIfam" id="NF041635">
    <property type="entry name" value="STM3941_fam"/>
    <property type="match status" value="1"/>
</dbReference>
<feature type="transmembrane region" description="Helical" evidence="1">
    <location>
        <begin position="38"/>
        <end position="56"/>
    </location>
</feature>
<evidence type="ECO:0008006" key="4">
    <source>
        <dbReference type="Google" id="ProtNLM"/>
    </source>
</evidence>
<dbReference type="AlphaFoldDB" id="A0A4R8DHR1"/>
<gene>
    <name evidence="2" type="ORF">EDB95_4630</name>
</gene>
<keyword evidence="1" id="KW-0472">Membrane</keyword>
<reference evidence="2 3" key="1">
    <citation type="submission" date="2019-03" db="EMBL/GenBank/DDBJ databases">
        <title>Genomic Encyclopedia of Type Strains, Phase IV (KMG-IV): sequencing the most valuable type-strain genomes for metagenomic binning, comparative biology and taxonomic classification.</title>
        <authorList>
            <person name="Goeker M."/>
        </authorList>
    </citation>
    <scope>NUCLEOTIDE SEQUENCE [LARGE SCALE GENOMIC DNA]</scope>
    <source>
        <strain evidence="2 3">DSM 100059</strain>
    </source>
</reference>